<dbReference type="InterPro" id="IPR042188">
    <property type="entry name" value="MmgE/PrpD_sf_2"/>
</dbReference>
<sequence length="443" mass="47616">MLLEDEFVHWVHKLTWGDIPVEVKRHTLMSVLNYLAVGIHGAFSLPAETALTTLSGQPRQSLIVGRKERTDRYTSALVNGIAAHVEDFDDTHLETVIHPCAPVVSSVIPLLTEKAVSGQDFFLSVAVGCEVALRLGMSISPQHYDEGWHITSTCGAVGAAVASSKLLKLDVDALSGAMSAAGNHAAGLQASFGSMTKSLHAGIAAQNGLLSTELASKGLAQTKLSTTFPGSFVAVWGLGFKPHQLMLDSSQPWELLSNSFKPYPSGVVTHPAIDAGILLHRAVESTKVDSITLHVHPLVLELTNKEQPSSGLEGKFSVRYCVAASVLDGYLSVSHFTDEMVGRRDVIEMQQRIRVIPDDGLQRDSCSLTARLVSEASKEITVSHATGSRNNPMTLAGLLQKSQRLIDPVLGAGRTMALWKELNTHVSQPLSLTHFIDLLTETG</sequence>
<dbReference type="Gene3D" id="1.10.4100.10">
    <property type="entry name" value="2-methylcitrate dehydratase PrpD"/>
    <property type="match status" value="1"/>
</dbReference>
<dbReference type="SUPFAM" id="SSF103378">
    <property type="entry name" value="2-methylcitrate dehydratase PrpD"/>
    <property type="match status" value="1"/>
</dbReference>
<dbReference type="AlphaFoldDB" id="A0A9X7W255"/>
<evidence type="ECO:0000259" key="2">
    <source>
        <dbReference type="Pfam" id="PF03972"/>
    </source>
</evidence>
<accession>A0A9X7W255</accession>
<dbReference type="InterPro" id="IPR042183">
    <property type="entry name" value="MmgE/PrpD_sf_1"/>
</dbReference>
<dbReference type="InterPro" id="IPR036148">
    <property type="entry name" value="MmgE/PrpD_sf"/>
</dbReference>
<protein>
    <submittedName>
        <fullName evidence="4">MmgE/PrpD family protein</fullName>
    </submittedName>
</protein>
<proteinExistence type="inferred from homology"/>
<dbReference type="Pfam" id="PF19305">
    <property type="entry name" value="MmgE_PrpD_C"/>
    <property type="match status" value="1"/>
</dbReference>
<dbReference type="InterPro" id="IPR005656">
    <property type="entry name" value="MmgE_PrpD"/>
</dbReference>
<feature type="domain" description="MmgE/PrpD C-terminal" evidence="3">
    <location>
        <begin position="263"/>
        <end position="412"/>
    </location>
</feature>
<keyword evidence="5" id="KW-1185">Reference proteome</keyword>
<evidence type="ECO:0000259" key="3">
    <source>
        <dbReference type="Pfam" id="PF19305"/>
    </source>
</evidence>
<evidence type="ECO:0000256" key="1">
    <source>
        <dbReference type="ARBA" id="ARBA00006174"/>
    </source>
</evidence>
<dbReference type="Pfam" id="PF03972">
    <property type="entry name" value="MmgE_PrpD_N"/>
    <property type="match status" value="1"/>
</dbReference>
<dbReference type="GO" id="GO:0016829">
    <property type="term" value="F:lyase activity"/>
    <property type="evidence" value="ECO:0007669"/>
    <property type="project" value="InterPro"/>
</dbReference>
<dbReference type="Proteomes" id="UP000663505">
    <property type="component" value="Chromosome"/>
</dbReference>
<evidence type="ECO:0000313" key="5">
    <source>
        <dbReference type="Proteomes" id="UP000663505"/>
    </source>
</evidence>
<organism evidence="4 5">
    <name type="scientific">Alicyclobacillus mengziensis</name>
    <dbReference type="NCBI Taxonomy" id="2931921"/>
    <lineage>
        <taxon>Bacteria</taxon>
        <taxon>Bacillati</taxon>
        <taxon>Bacillota</taxon>
        <taxon>Bacilli</taxon>
        <taxon>Bacillales</taxon>
        <taxon>Alicyclobacillaceae</taxon>
        <taxon>Alicyclobacillus</taxon>
    </lineage>
</organism>
<dbReference type="KEGG" id="afx:JZ786_10710"/>
<gene>
    <name evidence="4" type="ORF">JZ786_10710</name>
</gene>
<feature type="domain" description="MmgE/PrpD N-terminal" evidence="2">
    <location>
        <begin position="6"/>
        <end position="219"/>
    </location>
</feature>
<reference evidence="4 5" key="1">
    <citation type="submission" date="2021-02" db="EMBL/GenBank/DDBJ databases">
        <title>Alicyclobacillus curvatus sp. nov. and Alicyclobacillus mengziensis sp. nov., two acidophilic bacteria isolated from acid mine drainage.</title>
        <authorList>
            <person name="Huang Y."/>
        </authorList>
    </citation>
    <scope>NUCLEOTIDE SEQUENCE [LARGE SCALE GENOMIC DNA]</scope>
    <source>
        <strain evidence="4 5">S30H14</strain>
    </source>
</reference>
<dbReference type="EMBL" id="CP071182">
    <property type="protein sequence ID" value="QSO49346.1"/>
    <property type="molecule type" value="Genomic_DNA"/>
</dbReference>
<evidence type="ECO:0000313" key="4">
    <source>
        <dbReference type="EMBL" id="QSO49346.1"/>
    </source>
</evidence>
<name>A0A9X7W255_9BACL</name>
<comment type="similarity">
    <text evidence="1">Belongs to the PrpD family.</text>
</comment>
<dbReference type="RefSeq" id="WP_206658657.1">
    <property type="nucleotide sequence ID" value="NZ_CP071182.1"/>
</dbReference>
<dbReference type="PANTHER" id="PTHR16943">
    <property type="entry name" value="2-METHYLCITRATE DEHYDRATASE-RELATED"/>
    <property type="match status" value="1"/>
</dbReference>
<dbReference type="PANTHER" id="PTHR16943:SF8">
    <property type="entry name" value="2-METHYLCITRATE DEHYDRATASE"/>
    <property type="match status" value="1"/>
</dbReference>
<dbReference type="InterPro" id="IPR045336">
    <property type="entry name" value="MmgE_PrpD_N"/>
</dbReference>
<dbReference type="InterPro" id="IPR045337">
    <property type="entry name" value="MmgE_PrpD_C"/>
</dbReference>
<dbReference type="Gene3D" id="3.30.1330.120">
    <property type="entry name" value="2-methylcitrate dehydratase PrpD"/>
    <property type="match status" value="1"/>
</dbReference>